<dbReference type="OrthoDB" id="2149705at2759"/>
<protein>
    <recommendedName>
        <fullName evidence="1">Fungal-type protein kinase domain-containing protein</fullName>
    </recommendedName>
</protein>
<organism evidence="2 3">
    <name type="scientific">Blastomyces gilchristii (strain SLH14081)</name>
    <name type="common">Blastomyces dermatitidis</name>
    <dbReference type="NCBI Taxonomy" id="559298"/>
    <lineage>
        <taxon>Eukaryota</taxon>
        <taxon>Fungi</taxon>
        <taxon>Dikarya</taxon>
        <taxon>Ascomycota</taxon>
        <taxon>Pezizomycotina</taxon>
        <taxon>Eurotiomycetes</taxon>
        <taxon>Eurotiomycetidae</taxon>
        <taxon>Onygenales</taxon>
        <taxon>Ajellomycetaceae</taxon>
        <taxon>Blastomyces</taxon>
    </lineage>
</organism>
<dbReference type="Pfam" id="PF17667">
    <property type="entry name" value="Pkinase_fungal"/>
    <property type="match status" value="1"/>
</dbReference>
<proteinExistence type="predicted"/>
<sequence length="453" mass="52252">MEVHQKMQIAYDMASHHALGGGSYVFKSDYPGYLRSLLPHPEAHTEINIIIPPNSSPHVGTLCSLGLAFVVAMGMRDIGTEVMVVCDLWDRAKGDQMVISNITYQRSLRDTGKFQEYLPDYKELLATLSERYGIAYRIRLEEEFLKSDGVCGVIKNIIKDREYLGQFLAPATGSLASALHVLNAASSINTHGRFAYSVETDAHKFQFNCQLFNLVIGLYHERASYNYIEICGSDYAGFWQEQLLWRFLVKPILIVYTPLISDWSGSKVSKSLYLQQSAYDYLKKAGQEYLLNYRVFTQERKDLLVLWREIERWVNEPYRLFRGYSLHYLHLLFEKTELSLGIIHEPSLEPETEYNSGSIRQVITTDGARYIRIKLDGREERLIIDEVVRRAACVSRRGTICWKTHCDGDESRTPLVVKESWQHPERDKEGELLREATEKGVVNIARYYYHETV</sequence>
<feature type="domain" description="Fungal-type protein kinase" evidence="1">
    <location>
        <begin position="362"/>
        <end position="453"/>
    </location>
</feature>
<reference evidence="3" key="1">
    <citation type="journal article" date="2015" name="PLoS Genet.">
        <title>The dynamic genome and transcriptome of the human fungal pathogen Blastomyces and close relative Emmonsia.</title>
        <authorList>
            <person name="Munoz J.F."/>
            <person name="Gauthier G.M."/>
            <person name="Desjardins C.A."/>
            <person name="Gallo J.E."/>
            <person name="Holder J."/>
            <person name="Sullivan T.D."/>
            <person name="Marty A.J."/>
            <person name="Carmen J.C."/>
            <person name="Chen Z."/>
            <person name="Ding L."/>
            <person name="Gujja S."/>
            <person name="Magrini V."/>
            <person name="Misas E."/>
            <person name="Mitreva M."/>
            <person name="Priest M."/>
            <person name="Saif S."/>
            <person name="Whiston E.A."/>
            <person name="Young S."/>
            <person name="Zeng Q."/>
            <person name="Goldman W.E."/>
            <person name="Mardis E.R."/>
            <person name="Taylor J.W."/>
            <person name="McEwen J.G."/>
            <person name="Clay O.K."/>
            <person name="Klein B.S."/>
            <person name="Cuomo C.A."/>
        </authorList>
    </citation>
    <scope>NUCLEOTIDE SEQUENCE [LARGE SCALE GENOMIC DNA]</scope>
    <source>
        <strain evidence="3">SLH14081</strain>
    </source>
</reference>
<dbReference type="InterPro" id="IPR040976">
    <property type="entry name" value="Pkinase_fungal"/>
</dbReference>
<evidence type="ECO:0000259" key="1">
    <source>
        <dbReference type="Pfam" id="PF17667"/>
    </source>
</evidence>
<gene>
    <name evidence="2" type="ORF">BDBG_06150</name>
</gene>
<dbReference type="KEGG" id="bgh:BDBG_06150"/>
<keyword evidence="3" id="KW-1185">Reference proteome</keyword>
<dbReference type="PANTHER" id="PTHR38248:SF2">
    <property type="entry name" value="FUNK1 11"/>
    <property type="match status" value="1"/>
</dbReference>
<dbReference type="SUPFAM" id="SSF52374">
    <property type="entry name" value="Nucleotidylyl transferase"/>
    <property type="match status" value="1"/>
</dbReference>
<evidence type="ECO:0000313" key="2">
    <source>
        <dbReference type="EMBL" id="OAT11207.1"/>
    </source>
</evidence>
<dbReference type="RefSeq" id="XP_002622970.2">
    <property type="nucleotide sequence ID" value="XM_002622924.2"/>
</dbReference>
<dbReference type="AlphaFoldDB" id="A0A179UVT6"/>
<accession>A0A179UVT6</accession>
<evidence type="ECO:0000313" key="3">
    <source>
        <dbReference type="Proteomes" id="UP000002038"/>
    </source>
</evidence>
<dbReference type="PANTHER" id="PTHR38248">
    <property type="entry name" value="FUNK1 6"/>
    <property type="match status" value="1"/>
</dbReference>
<dbReference type="Proteomes" id="UP000002038">
    <property type="component" value="Unassembled WGS sequence"/>
</dbReference>
<dbReference type="VEuPathDB" id="FungiDB:BDBG_06150"/>
<name>A0A179UVT6_BLAGS</name>
<dbReference type="GeneID" id="8502982"/>
<dbReference type="EMBL" id="GG657462">
    <property type="protein sequence ID" value="OAT11207.1"/>
    <property type="molecule type" value="Genomic_DNA"/>
</dbReference>